<dbReference type="HOGENOM" id="CLU_008245_0_0_1"/>
<feature type="repeat" description="WD" evidence="3">
    <location>
        <begin position="259"/>
        <end position="299"/>
    </location>
</feature>
<feature type="compositionally biased region" description="Polar residues" evidence="4">
    <location>
        <begin position="16"/>
        <end position="26"/>
    </location>
</feature>
<evidence type="ECO:0000313" key="6">
    <source>
        <dbReference type="Proteomes" id="UP000000598"/>
    </source>
</evidence>
<keyword evidence="6" id="KW-1185">Reference proteome</keyword>
<keyword evidence="2" id="KW-0677">Repeat</keyword>
<dbReference type="SMART" id="SM00320">
    <property type="entry name" value="WD40"/>
    <property type="match status" value="5"/>
</dbReference>
<evidence type="ECO:0000256" key="2">
    <source>
        <dbReference type="ARBA" id="ARBA00022737"/>
    </source>
</evidence>
<dbReference type="InterPro" id="IPR036322">
    <property type="entry name" value="WD40_repeat_dom_sf"/>
</dbReference>
<dbReference type="InterPro" id="IPR015943">
    <property type="entry name" value="WD40/YVTN_repeat-like_dom_sf"/>
</dbReference>
<organism evidence="5 6">
    <name type="scientific">Kluyveromyces lactis (strain ATCC 8585 / CBS 2359 / DSM 70799 / NBRC 1267 / NRRL Y-1140 / WM37)</name>
    <name type="common">Yeast</name>
    <name type="synonym">Candida sphaerica</name>
    <dbReference type="NCBI Taxonomy" id="284590"/>
    <lineage>
        <taxon>Eukaryota</taxon>
        <taxon>Fungi</taxon>
        <taxon>Dikarya</taxon>
        <taxon>Ascomycota</taxon>
        <taxon>Saccharomycotina</taxon>
        <taxon>Saccharomycetes</taxon>
        <taxon>Saccharomycetales</taxon>
        <taxon>Saccharomycetaceae</taxon>
        <taxon>Kluyveromyces</taxon>
    </lineage>
</organism>
<proteinExistence type="predicted"/>
<feature type="repeat" description="WD" evidence="3">
    <location>
        <begin position="122"/>
        <end position="163"/>
    </location>
</feature>
<feature type="repeat" description="WD" evidence="3">
    <location>
        <begin position="299"/>
        <end position="341"/>
    </location>
</feature>
<gene>
    <name evidence="5" type="ORF">KLLA0_B12804g</name>
</gene>
<keyword evidence="1 3" id="KW-0853">WD repeat</keyword>
<accession>Q6CVD8</accession>
<dbReference type="OMA" id="WKVINSP"/>
<dbReference type="InterPro" id="IPR040324">
    <property type="entry name" value="WDR44/Dgr2"/>
</dbReference>
<evidence type="ECO:0000256" key="1">
    <source>
        <dbReference type="ARBA" id="ARBA00022574"/>
    </source>
</evidence>
<dbReference type="PaxDb" id="284590-Q6CVD8"/>
<dbReference type="Pfam" id="PF00400">
    <property type="entry name" value="WD40"/>
    <property type="match status" value="3"/>
</dbReference>
<dbReference type="AlphaFoldDB" id="Q6CVD8"/>
<dbReference type="PANTHER" id="PTHR14221:SF0">
    <property type="entry name" value="WD REPEAT-CONTAINING PROTEIN 44"/>
    <property type="match status" value="1"/>
</dbReference>
<feature type="region of interest" description="Disordered" evidence="4">
    <location>
        <begin position="646"/>
        <end position="680"/>
    </location>
</feature>
<evidence type="ECO:0000313" key="5">
    <source>
        <dbReference type="EMBL" id="CAH02494.1"/>
    </source>
</evidence>
<dbReference type="Proteomes" id="UP000000598">
    <property type="component" value="Chromosome B"/>
</dbReference>
<dbReference type="PROSITE" id="PS50294">
    <property type="entry name" value="WD_REPEATS_REGION"/>
    <property type="match status" value="1"/>
</dbReference>
<dbReference type="KEGG" id="kla:KLLA0_B12804g"/>
<dbReference type="InParanoid" id="Q6CVD8"/>
<evidence type="ECO:0000256" key="3">
    <source>
        <dbReference type="PROSITE-ProRule" id="PRU00221"/>
    </source>
</evidence>
<dbReference type="EMBL" id="CR382122">
    <property type="protein sequence ID" value="CAH02494.1"/>
    <property type="molecule type" value="Genomic_DNA"/>
</dbReference>
<reference evidence="5 6" key="1">
    <citation type="journal article" date="2004" name="Nature">
        <title>Genome evolution in yeasts.</title>
        <authorList>
            <consortium name="Genolevures"/>
            <person name="Dujon B."/>
            <person name="Sherman D."/>
            <person name="Fischer G."/>
            <person name="Durrens P."/>
            <person name="Casaregola S."/>
            <person name="Lafontaine I."/>
            <person name="de Montigny J."/>
            <person name="Marck C."/>
            <person name="Neuveglise C."/>
            <person name="Talla E."/>
            <person name="Goffard N."/>
            <person name="Frangeul L."/>
            <person name="Aigle M."/>
            <person name="Anthouard V."/>
            <person name="Babour A."/>
            <person name="Barbe V."/>
            <person name="Barnay S."/>
            <person name="Blanchin S."/>
            <person name="Beckerich J.M."/>
            <person name="Beyne E."/>
            <person name="Bleykasten C."/>
            <person name="Boisrame A."/>
            <person name="Boyer J."/>
            <person name="Cattolico L."/>
            <person name="Confanioleri F."/>
            <person name="de Daruvar A."/>
            <person name="Despons L."/>
            <person name="Fabre E."/>
            <person name="Fairhead C."/>
            <person name="Ferry-Dumazet H."/>
            <person name="Groppi A."/>
            <person name="Hantraye F."/>
            <person name="Hennequin C."/>
            <person name="Jauniaux N."/>
            <person name="Joyet P."/>
            <person name="Kachouri R."/>
            <person name="Kerrest A."/>
            <person name="Koszul R."/>
            <person name="Lemaire M."/>
            <person name="Lesur I."/>
            <person name="Ma L."/>
            <person name="Muller H."/>
            <person name="Nicaud J.M."/>
            <person name="Nikolski M."/>
            <person name="Oztas S."/>
            <person name="Ozier-Kalogeropoulos O."/>
            <person name="Pellenz S."/>
            <person name="Potier S."/>
            <person name="Richard G.F."/>
            <person name="Straub M.L."/>
            <person name="Suleau A."/>
            <person name="Swennene D."/>
            <person name="Tekaia F."/>
            <person name="Wesolowski-Louvel M."/>
            <person name="Westhof E."/>
            <person name="Wirth B."/>
            <person name="Zeniou-Meyer M."/>
            <person name="Zivanovic I."/>
            <person name="Bolotin-Fukuhara M."/>
            <person name="Thierry A."/>
            <person name="Bouchier C."/>
            <person name="Caudron B."/>
            <person name="Scarpelli C."/>
            <person name="Gaillardin C."/>
            <person name="Weissenbach J."/>
            <person name="Wincker P."/>
            <person name="Souciet J.L."/>
        </authorList>
    </citation>
    <scope>NUCLEOTIDE SEQUENCE [LARGE SCALE GENOMIC DNA]</scope>
    <source>
        <strain evidence="6">ATCC 8585 / CBS 2359 / DSM 70799 / NBRC 1267 / NRRL Y-1140 / WM37</strain>
    </source>
</reference>
<evidence type="ECO:0000256" key="4">
    <source>
        <dbReference type="SAM" id="MobiDB-lite"/>
    </source>
</evidence>
<dbReference type="SUPFAM" id="SSF50978">
    <property type="entry name" value="WD40 repeat-like"/>
    <property type="match status" value="2"/>
</dbReference>
<dbReference type="eggNOG" id="KOG0283">
    <property type="taxonomic scope" value="Eukaryota"/>
</dbReference>
<dbReference type="Gene3D" id="2.130.10.10">
    <property type="entry name" value="YVTN repeat-like/Quinoprotein amine dehydrogenase"/>
    <property type="match status" value="1"/>
</dbReference>
<dbReference type="STRING" id="284590.Q6CVD8"/>
<feature type="compositionally biased region" description="Polar residues" evidence="4">
    <location>
        <begin position="655"/>
        <end position="669"/>
    </location>
</feature>
<dbReference type="InterPro" id="IPR001680">
    <property type="entry name" value="WD40_rpt"/>
</dbReference>
<dbReference type="PANTHER" id="PTHR14221">
    <property type="entry name" value="WD REPEAT DOMAIN 44"/>
    <property type="match status" value="1"/>
</dbReference>
<dbReference type="PROSITE" id="PS50082">
    <property type="entry name" value="WD_REPEATS_2"/>
    <property type="match status" value="3"/>
</dbReference>
<protein>
    <submittedName>
        <fullName evidence="5">KLLA0B12804p</fullName>
    </submittedName>
</protein>
<feature type="compositionally biased region" description="Polar residues" evidence="4">
    <location>
        <begin position="195"/>
        <end position="217"/>
    </location>
</feature>
<dbReference type="GeneID" id="2896993"/>
<name>Q6CVD8_KLULA</name>
<sequence>MSNIATSHRPPGLNEKNGTNMINNGGENVDLFGTENIRDVYPGVETGGWVQGESADKIDWLELVGNEDFKRHLKTGEHMKVYRKKKGFKQFRRLILAQELRPFGNEFQDSSSSNEKGTATEPMKNGGAVWCIRFSHDGKFMATAGKDEILRIWKVISSPAERLELNQHSISFLKSTANAISQLNGQLAQYGGDTDSASLNSGSSNTHVDSLGSSNANRDGFSTKAVPQEQQGQTQGHRHPYGLGDSYCGVFHPNPLVTFHEHTDDILDIDWSKNSFILTGSMDKSCKLWHCARPTSLKTFVHSDFVTAVRFHPEDDRFFLSACLDQKCRLWSILEKQVIFEYDCGDLITAMDISYDGNYTILGTFNGYIHVLITKSLELLFSFNVLDKDSELKKCHRTSRRLKKQSSDKAKNGPKITGLEFIQKDARNYKISSKDVSDWFLVSSNDSRIRIYTLNQEFVSVMKGHSNEHSQITAHSTVTRSGKAYVVSGSEDHWIYCWKLSDEVVKSTETSSKDSKSTRSRSGSLRSFCRRRNNDSVASETLDAVLSRGYTKNHQVSSNSNYIGFHAHHHPITCATAVPMQVTKVLSLSNDLICELTMQFWETTDDFTMESASKNARAKKNGNAISSNDGQKTDCRRKISIDKTIPNVKGKSGVSGAQSNNVPNIQISDGDNRTTNAVNGTTAANPPSLIEFIGGIVVSADTTGVIRVFRSDISSNVRKKVLNRLNAIEKQLKENGEGSVKPRTSGVSSVAAATNGSLSTATTFVGNGSNGHNVHSIERPTPFPMQDSLPLVDESSSSLTTLQQQQPHSQSRVCNVCGGTRFATDQTLSFNQAPQNVKYYCLDCGALYTSLR</sequence>
<feature type="region of interest" description="Disordered" evidence="4">
    <location>
        <begin position="1"/>
        <end position="26"/>
    </location>
</feature>
<dbReference type="FunCoup" id="Q6CVD8">
    <property type="interactions" value="75"/>
</dbReference>
<feature type="region of interest" description="Disordered" evidence="4">
    <location>
        <begin position="194"/>
        <end position="238"/>
    </location>
</feature>
<dbReference type="RefSeq" id="XP_452101.1">
    <property type="nucleotide sequence ID" value="XM_452101.1"/>
</dbReference>